<evidence type="ECO:0000259" key="3">
    <source>
        <dbReference type="Pfam" id="PF24928"/>
    </source>
</evidence>
<reference evidence="5" key="3">
    <citation type="submission" date="2020-12" db="UniProtKB">
        <authorList>
            <consortium name="EnsemblPlants"/>
        </authorList>
    </citation>
    <scope>IDENTIFICATION</scope>
</reference>
<dbReference type="PANTHER" id="PTHR31161">
    <property type="entry name" value="PROTEIN GRAVITROPIC IN THE LIGHT 1"/>
    <property type="match status" value="1"/>
</dbReference>
<dbReference type="Gramene" id="Pp3c16_21860V3.25">
    <property type="protein sequence ID" value="Pp3c16_21860V3.25"/>
    <property type="gene ID" value="Pp3c16_21860"/>
</dbReference>
<evidence type="ECO:0000313" key="6">
    <source>
        <dbReference type="Proteomes" id="UP000006727"/>
    </source>
</evidence>
<dbReference type="Gene3D" id="1.10.287.1490">
    <property type="match status" value="1"/>
</dbReference>
<dbReference type="Proteomes" id="UP000006727">
    <property type="component" value="Chromosome 16"/>
</dbReference>
<dbReference type="InterPro" id="IPR056650">
    <property type="entry name" value="DUF7748"/>
</dbReference>
<evidence type="ECO:0000259" key="4">
    <source>
        <dbReference type="Pfam" id="PF24994"/>
    </source>
</evidence>
<feature type="compositionally biased region" description="Basic and acidic residues" evidence="2">
    <location>
        <begin position="91"/>
        <end position="103"/>
    </location>
</feature>
<feature type="region of interest" description="Disordered" evidence="2">
    <location>
        <begin position="170"/>
        <end position="230"/>
    </location>
</feature>
<feature type="compositionally biased region" description="Basic and acidic residues" evidence="2">
    <location>
        <begin position="189"/>
        <end position="199"/>
    </location>
</feature>
<feature type="domain" description="DUF7748" evidence="3">
    <location>
        <begin position="1000"/>
        <end position="1089"/>
    </location>
</feature>
<sequence length="1116" mass="126905">MAHERNGYPQVPYRETYGPTGWPAWGPERGAYDSSRNRTWGDGQEHSSSKMGWLDPSSRNSPRDAYATTSNRTQGDDRGYGYPKFGSMDYTPRKDPKDAHDTTNNRTWGDDLGYGFSNLGSMVYNPGNDPRDARVGLRDEERSPHQPVGLLSWFPNFVLNFVGLGGHSNTATRDSPSAGGTGPEFSRPSPHDKEPEFRHSTSHSSYAPSMDPQSRNTADGANGYHHGNVGSHVRKFGDDISYKPAVHEARVNETEVIRLRKEIEILKNRVKLRENDFSKVLKDREHFKLELEFQIIKMKKEAEDASQLRQNLLDNTVVLAKKDAALEMKDAECRKLKNDVEQLKRECLESKSLLVVFRRENQEFKSTSQKLIDENHVLKSSLQKLKDEYQELKSSLQKLKDENQELKSSLQERSGENRDLTSTLQELSRENQELKSNIAMQEETRAREADSGGQVDTKLSHVELRTTIDKLEANRKQLTNQVEASSKRIEELKHQMSTLQLKLRTNDMEMQNLRSRLRVELEHLEHRQLLIQKLEQDLKQRNAQFEILEQEAQDLRHINKSLTTAMAANATAISSYGDQEEREFEAEYFSLKAQVDSSESEAKDSTSELMREIDDLKNQIQLLKRDSGSVEFLPPPKEYHGGDSFLETQATPYLLDKAVQRVHEVAGNFARLLTKAMDQGKIDGMAVARNDFVRSQSIGKAAPLKYVLEAITCKLLFQGFENECFELQDSTPGFLDMEEQRMENFRQYKHLCSMDYAEKHVLMGDNLFTKFCRLKLANLSAAIPEVESMVNEIMFRAFEQSTSEDGSTSQVADTLGTTFVKLAMSVWKVHKLAFSFNPVVRIFRVPQSEQFVERFMESVIFQESESDDDGDQSSDYIASVDFMVVPGFLINKSTDVRTSPHLRCNVSHGNPSLDLYVILRQISHRVACSQGSHRRLYLCFRYICCKFVTHAAAMPHEFSMDLNARDCDRMKAEEELYFDADNITVEGFNAALHYVSAMTSTDIANGTNQAIKLQVGSGCRVSDMATVEAGKKINIRADCNATYCEYTLRVVDNDGPPNVVLNSDDLCDYKSITIKEEAGNLKLHKVPRELVSTSSSIDISIGPAKKNRRFTWWFTK</sequence>
<protein>
    <submittedName>
        <fullName evidence="5">Uncharacterized protein</fullName>
    </submittedName>
</protein>
<keyword evidence="6" id="KW-1185">Reference proteome</keyword>
<feature type="coiled-coil region" evidence="1">
    <location>
        <begin position="531"/>
        <end position="558"/>
    </location>
</feature>
<keyword evidence="1" id="KW-0175">Coiled coil</keyword>
<feature type="region of interest" description="Disordered" evidence="2">
    <location>
        <begin position="1"/>
        <end position="108"/>
    </location>
</feature>
<gene>
    <name evidence="5" type="primary">LOC112293437</name>
</gene>
<reference evidence="5 6" key="1">
    <citation type="journal article" date="2008" name="Science">
        <title>The Physcomitrella genome reveals evolutionary insights into the conquest of land by plants.</title>
        <authorList>
            <person name="Rensing S."/>
            <person name="Lang D."/>
            <person name="Zimmer A."/>
            <person name="Terry A."/>
            <person name="Salamov A."/>
            <person name="Shapiro H."/>
            <person name="Nishiyama T."/>
            <person name="Perroud P.-F."/>
            <person name="Lindquist E."/>
            <person name="Kamisugi Y."/>
            <person name="Tanahashi T."/>
            <person name="Sakakibara K."/>
            <person name="Fujita T."/>
            <person name="Oishi K."/>
            <person name="Shin-I T."/>
            <person name="Kuroki Y."/>
            <person name="Toyoda A."/>
            <person name="Suzuki Y."/>
            <person name="Hashimoto A."/>
            <person name="Yamaguchi K."/>
            <person name="Sugano A."/>
            <person name="Kohara Y."/>
            <person name="Fujiyama A."/>
            <person name="Anterola A."/>
            <person name="Aoki S."/>
            <person name="Ashton N."/>
            <person name="Barbazuk W.B."/>
            <person name="Barker E."/>
            <person name="Bennetzen J."/>
            <person name="Bezanilla M."/>
            <person name="Blankenship R."/>
            <person name="Cho S.H."/>
            <person name="Dutcher S."/>
            <person name="Estelle M."/>
            <person name="Fawcett J.A."/>
            <person name="Gundlach H."/>
            <person name="Hanada K."/>
            <person name="Heyl A."/>
            <person name="Hicks K.A."/>
            <person name="Hugh J."/>
            <person name="Lohr M."/>
            <person name="Mayer K."/>
            <person name="Melkozernov A."/>
            <person name="Murata T."/>
            <person name="Nelson D."/>
            <person name="Pils B."/>
            <person name="Prigge M."/>
            <person name="Reiss B."/>
            <person name="Renner T."/>
            <person name="Rombauts S."/>
            <person name="Rushton P."/>
            <person name="Sanderfoot A."/>
            <person name="Schween G."/>
            <person name="Shiu S.-H."/>
            <person name="Stueber K."/>
            <person name="Theodoulou F.L."/>
            <person name="Tu H."/>
            <person name="Van de Peer Y."/>
            <person name="Verrier P.J."/>
            <person name="Waters E."/>
            <person name="Wood A."/>
            <person name="Yang L."/>
            <person name="Cove D."/>
            <person name="Cuming A."/>
            <person name="Hasebe M."/>
            <person name="Lucas S."/>
            <person name="Mishler D.B."/>
            <person name="Reski R."/>
            <person name="Grigoriev I."/>
            <person name="Quatrano R.S."/>
            <person name="Boore J.L."/>
        </authorList>
    </citation>
    <scope>NUCLEOTIDE SEQUENCE [LARGE SCALE GENOMIC DNA]</scope>
    <source>
        <strain evidence="5 6">cv. Gransden 2004</strain>
    </source>
</reference>
<evidence type="ECO:0000256" key="2">
    <source>
        <dbReference type="SAM" id="MobiDB-lite"/>
    </source>
</evidence>
<dbReference type="InterPro" id="IPR056813">
    <property type="entry name" value="GIL1_IRKI_C"/>
</dbReference>
<dbReference type="InterPro" id="IPR040225">
    <property type="entry name" value="GIL1-like"/>
</dbReference>
<dbReference type="Pfam" id="PF24928">
    <property type="entry name" value="DUF7748"/>
    <property type="match status" value="1"/>
</dbReference>
<dbReference type="EMBL" id="ABEU02000016">
    <property type="status" value="NOT_ANNOTATED_CDS"/>
    <property type="molecule type" value="Genomic_DNA"/>
</dbReference>
<name>A0A7I4B478_PHYPA</name>
<feature type="compositionally biased region" description="Polar residues" evidence="2">
    <location>
        <begin position="202"/>
        <end position="219"/>
    </location>
</feature>
<evidence type="ECO:0000256" key="1">
    <source>
        <dbReference type="SAM" id="Coils"/>
    </source>
</evidence>
<feature type="domain" description="GIL1/IRKI C-terminal" evidence="4">
    <location>
        <begin position="842"/>
        <end position="892"/>
    </location>
</feature>
<reference evidence="5 6" key="2">
    <citation type="journal article" date="2018" name="Plant J.">
        <title>The Physcomitrella patens chromosome-scale assembly reveals moss genome structure and evolution.</title>
        <authorList>
            <person name="Lang D."/>
            <person name="Ullrich K.K."/>
            <person name="Murat F."/>
            <person name="Fuchs J."/>
            <person name="Jenkins J."/>
            <person name="Haas F.B."/>
            <person name="Piednoel M."/>
            <person name="Gundlach H."/>
            <person name="Van Bel M."/>
            <person name="Meyberg R."/>
            <person name="Vives C."/>
            <person name="Morata J."/>
            <person name="Symeonidi A."/>
            <person name="Hiss M."/>
            <person name="Muchero W."/>
            <person name="Kamisugi Y."/>
            <person name="Saleh O."/>
            <person name="Blanc G."/>
            <person name="Decker E.L."/>
            <person name="van Gessel N."/>
            <person name="Grimwood J."/>
            <person name="Hayes R.D."/>
            <person name="Graham S.W."/>
            <person name="Gunter L.E."/>
            <person name="McDaniel S.F."/>
            <person name="Hoernstein S.N.W."/>
            <person name="Larsson A."/>
            <person name="Li F.W."/>
            <person name="Perroud P.F."/>
            <person name="Phillips J."/>
            <person name="Ranjan P."/>
            <person name="Rokshar D.S."/>
            <person name="Rothfels C.J."/>
            <person name="Schneider L."/>
            <person name="Shu S."/>
            <person name="Stevenson D.W."/>
            <person name="Thummler F."/>
            <person name="Tillich M."/>
            <person name="Villarreal Aguilar J.C."/>
            <person name="Widiez T."/>
            <person name="Wong G.K."/>
            <person name="Wymore A."/>
            <person name="Zhang Y."/>
            <person name="Zimmer A.D."/>
            <person name="Quatrano R.S."/>
            <person name="Mayer K.F.X."/>
            <person name="Goodstein D."/>
            <person name="Casacuberta J.M."/>
            <person name="Vandepoele K."/>
            <person name="Reski R."/>
            <person name="Cuming A.C."/>
            <person name="Tuskan G.A."/>
            <person name="Maumus F."/>
            <person name="Salse J."/>
            <person name="Schmutz J."/>
            <person name="Rensing S.A."/>
        </authorList>
    </citation>
    <scope>NUCLEOTIDE SEQUENCE [LARGE SCALE GENOMIC DNA]</scope>
    <source>
        <strain evidence="5 6">cv. Gransden 2004</strain>
    </source>
</reference>
<proteinExistence type="predicted"/>
<dbReference type="Pfam" id="PF24994">
    <property type="entry name" value="GIL1_IRKI_C"/>
    <property type="match status" value="1"/>
</dbReference>
<organism evidence="5 6">
    <name type="scientific">Physcomitrium patens</name>
    <name type="common">Spreading-leaved earth moss</name>
    <name type="synonym">Physcomitrella patens</name>
    <dbReference type="NCBI Taxonomy" id="3218"/>
    <lineage>
        <taxon>Eukaryota</taxon>
        <taxon>Viridiplantae</taxon>
        <taxon>Streptophyta</taxon>
        <taxon>Embryophyta</taxon>
        <taxon>Bryophyta</taxon>
        <taxon>Bryophytina</taxon>
        <taxon>Bryopsida</taxon>
        <taxon>Funariidae</taxon>
        <taxon>Funariales</taxon>
        <taxon>Funariaceae</taxon>
        <taxon>Physcomitrium</taxon>
    </lineage>
</organism>
<dbReference type="AlphaFoldDB" id="A0A7I4B478"/>
<dbReference type="EnsemblPlants" id="Pp3c16_21860V3.25">
    <property type="protein sequence ID" value="Pp3c16_21860V3.25"/>
    <property type="gene ID" value="Pp3c16_21860"/>
</dbReference>
<feature type="coiled-coil region" evidence="1">
    <location>
        <begin position="599"/>
        <end position="626"/>
    </location>
</feature>
<dbReference type="GO" id="GO:0009639">
    <property type="term" value="P:response to red or far red light"/>
    <property type="evidence" value="ECO:0007669"/>
    <property type="project" value="InterPro"/>
</dbReference>
<dbReference type="InParanoid" id="A0A7I4B478"/>
<feature type="region of interest" description="Disordered" evidence="2">
    <location>
        <begin position="435"/>
        <end position="455"/>
    </location>
</feature>
<evidence type="ECO:0000313" key="5">
    <source>
        <dbReference type="EnsemblPlants" id="Pp3c16_21860V3.25"/>
    </source>
</evidence>
<accession>A0A7I4B478</accession>
<dbReference type="GO" id="GO:0009959">
    <property type="term" value="P:negative gravitropism"/>
    <property type="evidence" value="ECO:0007669"/>
    <property type="project" value="InterPro"/>
</dbReference>